<dbReference type="SUPFAM" id="SSF51011">
    <property type="entry name" value="Glycosyl hydrolase domain"/>
    <property type="match status" value="1"/>
</dbReference>
<dbReference type="SUPFAM" id="SSF49785">
    <property type="entry name" value="Galactose-binding domain-like"/>
    <property type="match status" value="1"/>
</dbReference>
<dbReference type="PROSITE" id="PS50231">
    <property type="entry name" value="RICIN_B_LECTIN"/>
    <property type="match status" value="1"/>
</dbReference>
<dbReference type="Pfam" id="PF07532">
    <property type="entry name" value="Big_4"/>
    <property type="match status" value="2"/>
</dbReference>
<dbReference type="InterPro" id="IPR013780">
    <property type="entry name" value="Glyco_hydro_b"/>
</dbReference>
<gene>
    <name evidence="4" type="ORF">SAMN05216179_1589</name>
</gene>
<dbReference type="InterPro" id="IPR011081">
    <property type="entry name" value="Big_4"/>
</dbReference>
<proteinExistence type="predicted"/>
<dbReference type="AlphaFoldDB" id="A0A1M7N9H2"/>
<dbReference type="InterPro" id="IPR039743">
    <property type="entry name" value="6GAL/EXGAL"/>
</dbReference>
<keyword evidence="5" id="KW-1185">Reference proteome</keyword>
<dbReference type="Gene3D" id="3.20.20.80">
    <property type="entry name" value="Glycosidases"/>
    <property type="match status" value="1"/>
</dbReference>
<dbReference type="GO" id="GO:0004553">
    <property type="term" value="F:hydrolase activity, hydrolyzing O-glycosyl compounds"/>
    <property type="evidence" value="ECO:0007669"/>
    <property type="project" value="InterPro"/>
</dbReference>
<dbReference type="SMART" id="SM00458">
    <property type="entry name" value="RICIN"/>
    <property type="match status" value="1"/>
</dbReference>
<keyword evidence="2" id="KW-0732">Signal</keyword>
<dbReference type="InterPro" id="IPR039514">
    <property type="entry name" value="6GAL-like"/>
</dbReference>
<dbReference type="Gene3D" id="2.60.120.260">
    <property type="entry name" value="Galactose-binding domain-like"/>
    <property type="match status" value="1"/>
</dbReference>
<dbReference type="SUPFAM" id="SSF51445">
    <property type="entry name" value="(Trans)glycosidases"/>
    <property type="match status" value="1"/>
</dbReference>
<accession>A0A1M7N9H2</accession>
<feature type="signal peptide" evidence="2">
    <location>
        <begin position="1"/>
        <end position="29"/>
    </location>
</feature>
<dbReference type="Gene3D" id="2.60.40.1180">
    <property type="entry name" value="Golgi alpha-mannosidase II"/>
    <property type="match status" value="1"/>
</dbReference>
<dbReference type="PANTHER" id="PTHR42767">
    <property type="entry name" value="ENDO-BETA-1,6-GALACTANASE"/>
    <property type="match status" value="1"/>
</dbReference>
<dbReference type="Pfam" id="PF21606">
    <property type="entry name" value="BgaA-like_CBM"/>
    <property type="match status" value="1"/>
</dbReference>
<dbReference type="InterPro" id="IPR008979">
    <property type="entry name" value="Galactose-bd-like_sf"/>
</dbReference>
<dbReference type="EMBL" id="FRCZ01000002">
    <property type="protein sequence ID" value="SHN00240.1"/>
    <property type="molecule type" value="Genomic_DNA"/>
</dbReference>
<dbReference type="Gene3D" id="2.80.10.50">
    <property type="match status" value="1"/>
</dbReference>
<dbReference type="InterPro" id="IPR035992">
    <property type="entry name" value="Ricin_B-like_lectins"/>
</dbReference>
<dbReference type="RefSeq" id="WP_073201307.1">
    <property type="nucleotide sequence ID" value="NZ_FRCZ01000002.1"/>
</dbReference>
<feature type="region of interest" description="Disordered" evidence="1">
    <location>
        <begin position="1045"/>
        <end position="1071"/>
    </location>
</feature>
<dbReference type="InterPro" id="IPR000421">
    <property type="entry name" value="FA58C"/>
</dbReference>
<organism evidence="4 5">
    <name type="scientific">Gracilibacillus kekensis</name>
    <dbReference type="NCBI Taxonomy" id="1027249"/>
    <lineage>
        <taxon>Bacteria</taxon>
        <taxon>Bacillati</taxon>
        <taxon>Bacillota</taxon>
        <taxon>Bacilli</taxon>
        <taxon>Bacillales</taxon>
        <taxon>Bacillaceae</taxon>
        <taxon>Gracilibacillus</taxon>
    </lineage>
</organism>
<evidence type="ECO:0000259" key="3">
    <source>
        <dbReference type="PROSITE" id="PS50022"/>
    </source>
</evidence>
<dbReference type="CDD" id="cd00161">
    <property type="entry name" value="beta-trefoil_Ricin-like"/>
    <property type="match status" value="1"/>
</dbReference>
<reference evidence="4 5" key="1">
    <citation type="submission" date="2016-11" db="EMBL/GenBank/DDBJ databases">
        <authorList>
            <person name="Jaros S."/>
            <person name="Januszkiewicz K."/>
            <person name="Wedrychowicz H."/>
        </authorList>
    </citation>
    <scope>NUCLEOTIDE SEQUENCE [LARGE SCALE GENOMIC DNA]</scope>
    <source>
        <strain evidence="4 5">CGMCC 1.10681</strain>
    </source>
</reference>
<dbReference type="PANTHER" id="PTHR42767:SF1">
    <property type="entry name" value="ENDO-BETA-1,6-GALACTANASE-LIKE DOMAIN-CONTAINING PROTEIN"/>
    <property type="match status" value="1"/>
</dbReference>
<name>A0A1M7N9H2_9BACI</name>
<evidence type="ECO:0000256" key="1">
    <source>
        <dbReference type="SAM" id="MobiDB-lite"/>
    </source>
</evidence>
<dbReference type="PROSITE" id="PS50022">
    <property type="entry name" value="FA58C_3"/>
    <property type="match status" value="1"/>
</dbReference>
<dbReference type="SUPFAM" id="SSF50370">
    <property type="entry name" value="Ricin B-like lectins"/>
    <property type="match status" value="1"/>
</dbReference>
<feature type="chain" id="PRO_5012432642" evidence="2">
    <location>
        <begin position="30"/>
        <end position="1135"/>
    </location>
</feature>
<evidence type="ECO:0000313" key="5">
    <source>
        <dbReference type="Proteomes" id="UP000184184"/>
    </source>
</evidence>
<dbReference type="Proteomes" id="UP000184184">
    <property type="component" value="Unassembled WGS sequence"/>
</dbReference>
<dbReference type="Pfam" id="PF14587">
    <property type="entry name" value="Glyco_hydr_30_2"/>
    <property type="match status" value="1"/>
</dbReference>
<dbReference type="InterPro" id="IPR000772">
    <property type="entry name" value="Ricin_B_lectin"/>
</dbReference>
<feature type="domain" description="F5/8 type C" evidence="3">
    <location>
        <begin position="811"/>
        <end position="957"/>
    </location>
</feature>
<keyword evidence="4" id="KW-0378">Hydrolase</keyword>
<dbReference type="InterPro" id="IPR017853">
    <property type="entry name" value="GH"/>
</dbReference>
<dbReference type="InterPro" id="IPR049487">
    <property type="entry name" value="BgaA-like_CBM"/>
</dbReference>
<evidence type="ECO:0000313" key="4">
    <source>
        <dbReference type="EMBL" id="SHN00240.1"/>
    </source>
</evidence>
<evidence type="ECO:0000256" key="2">
    <source>
        <dbReference type="SAM" id="SignalP"/>
    </source>
</evidence>
<sequence length="1135" mass="127361">MKQLVKKVALMLSIFVLFFATLNPVSTHAQDSTNQSQGSIDTTIKLDPSYQHAPFDGWGTALVWFANVTGGWTDDIRNQLADELFDESGLNLNIARYNIGGEDAPETEPYMRLGGAVPGYWNRPAEFAPPEDGQEPEDWWDSDNPDHWDWEKDANQQWWLEAAKSRGADTFEAFSNSAPYFMTNSGYTSGNTDSSEDNLQEDKYDEFATYLTRVVEHFEEEKGITFDTLSPVNEPNTDYWGAQGRQEGSHWSPDSQAKIINEVSNKLNELELDTDIAAMDETNPQKFRQNWQAYNQATRDNVGQMNVHTYWPAERGAVRDIAKGEEKRLWMSEVDLGPSGIPQDFDNIEPGLALSERITSDIMTLEPKAWVLWQAIEDQVNMNADNENMNWGLIHVDFDPEDFDGLEYYKNKKYYTMANYTKFIRPGHQVINTNNENTLAAINKNDQQAVVVYTNQSESEENIELDLSGFGVIDQSASVVPYSTTSDKNVDQGETIDIEGKTLHTSVEPKSVTTFVVSGVAGVNDEASFLQEDKRFKIENKNSEKVLDLEGQELVQNTSEKGKISQEWQLDKVTDDYTSSEEYHIVNEATNEVLTEDDGNVIASAKENTDSQKWILSTSGKKDYTFINKATGTLLEVGGQSTAEGASVGVWQANAGAHQEWTIMESGITKLENITTWTTVGNMPNLPETVLAYYGDGEQSEVSVEWDAITSEQYSQEGEFEVEGSVEGTDLKATTTVYVSSIEQLKDTKLKTVKEVAPSLPNTIKAVLSNGEEIDVTVDWEQLEADDYANYGKFTVNGEVENTDRHAIATIQVVESGLENLALRDSSVASASFTGEWDSVDHVNDGIYSDERWTNWDPNEWRETDWVEIDFQNDQVISKVDFTFYDDDGGTRPPKSLYLEYWDGDDWIKIENSDTNVEEEDKILIEFEEITSSKVRAQLTAMEETCIAIVEMEVYGLGETPVIGDDASLDSILINSQNLEGFQSDQYSYQIELDHGEAMPTITAETSDIYATYQVEMPDTLPGAATITVLAENQEDQTTYSISIMEKEKEPEEPEKPTDPNDPEDPGDNTQQEITLSSANEVQYFDVVAGQLYTIKGTNSSIQMPTDLPEETKLAIYKNDVKEGQWQVAGDSFHL</sequence>
<dbReference type="STRING" id="1027249.SAMN05216179_1589"/>
<protein>
    <submittedName>
        <fullName evidence="4">O-Glycosyl hydrolase</fullName>
    </submittedName>
</protein>
<feature type="compositionally biased region" description="Basic and acidic residues" evidence="1">
    <location>
        <begin position="1045"/>
        <end position="1059"/>
    </location>
</feature>
<dbReference type="Pfam" id="PF14200">
    <property type="entry name" value="RicinB_lectin_2"/>
    <property type="match status" value="1"/>
</dbReference>